<dbReference type="InterPro" id="IPR050964">
    <property type="entry name" value="Striated_Muscle_Regulatory"/>
</dbReference>
<gene>
    <name evidence="5" type="ORF">ILYODFUR_013240</name>
</gene>
<name>A0ABV0U7U6_9TELE</name>
<organism evidence="5 6">
    <name type="scientific">Ilyodon furcidens</name>
    <name type="common">goldbreast splitfin</name>
    <dbReference type="NCBI Taxonomy" id="33524"/>
    <lineage>
        <taxon>Eukaryota</taxon>
        <taxon>Metazoa</taxon>
        <taxon>Chordata</taxon>
        <taxon>Craniata</taxon>
        <taxon>Vertebrata</taxon>
        <taxon>Euteleostomi</taxon>
        <taxon>Actinopterygii</taxon>
        <taxon>Neopterygii</taxon>
        <taxon>Teleostei</taxon>
        <taxon>Neoteleostei</taxon>
        <taxon>Acanthomorphata</taxon>
        <taxon>Ovalentaria</taxon>
        <taxon>Atherinomorphae</taxon>
        <taxon>Cyprinodontiformes</taxon>
        <taxon>Goodeidae</taxon>
        <taxon>Ilyodon</taxon>
    </lineage>
</organism>
<evidence type="ECO:0000313" key="5">
    <source>
        <dbReference type="EMBL" id="MEQ2240291.1"/>
    </source>
</evidence>
<feature type="non-terminal residue" evidence="5">
    <location>
        <position position="1"/>
    </location>
</feature>
<evidence type="ECO:0008006" key="7">
    <source>
        <dbReference type="Google" id="ProtNLM"/>
    </source>
</evidence>
<dbReference type="PRINTS" id="PR00014">
    <property type="entry name" value="FNTYPEIII"/>
</dbReference>
<dbReference type="EMBL" id="JAHRIQ010058993">
    <property type="protein sequence ID" value="MEQ2240291.1"/>
    <property type="molecule type" value="Genomic_DNA"/>
</dbReference>
<dbReference type="CDD" id="cd00096">
    <property type="entry name" value="Ig"/>
    <property type="match status" value="1"/>
</dbReference>
<keyword evidence="1" id="KW-0677">Repeat</keyword>
<keyword evidence="6" id="KW-1185">Reference proteome</keyword>
<dbReference type="PROSITE" id="PS50835">
    <property type="entry name" value="IG_LIKE"/>
    <property type="match status" value="1"/>
</dbReference>
<evidence type="ECO:0000313" key="6">
    <source>
        <dbReference type="Proteomes" id="UP001482620"/>
    </source>
</evidence>
<dbReference type="InterPro" id="IPR003961">
    <property type="entry name" value="FN3_dom"/>
</dbReference>
<keyword evidence="2" id="KW-0393">Immunoglobulin domain</keyword>
<dbReference type="InterPro" id="IPR013098">
    <property type="entry name" value="Ig_I-set"/>
</dbReference>
<dbReference type="InterPro" id="IPR007110">
    <property type="entry name" value="Ig-like_dom"/>
</dbReference>
<dbReference type="PANTHER" id="PTHR13817:SF151">
    <property type="entry name" value="TITIN"/>
    <property type="match status" value="1"/>
</dbReference>
<protein>
    <recommendedName>
        <fullName evidence="7">Myomesin 1</fullName>
    </recommendedName>
</protein>
<dbReference type="SUPFAM" id="SSF48726">
    <property type="entry name" value="Immunoglobulin"/>
    <property type="match status" value="1"/>
</dbReference>
<proteinExistence type="predicted"/>
<dbReference type="PANTHER" id="PTHR13817">
    <property type="entry name" value="TITIN"/>
    <property type="match status" value="1"/>
</dbReference>
<dbReference type="SUPFAM" id="SSF49265">
    <property type="entry name" value="Fibronectin type III"/>
    <property type="match status" value="2"/>
</dbReference>
<evidence type="ECO:0000256" key="1">
    <source>
        <dbReference type="ARBA" id="ARBA00022737"/>
    </source>
</evidence>
<accession>A0ABV0U7U6</accession>
<feature type="domain" description="Fibronectin type-III" evidence="4">
    <location>
        <begin position="134"/>
        <end position="229"/>
    </location>
</feature>
<dbReference type="Proteomes" id="UP001482620">
    <property type="component" value="Unassembled WGS sequence"/>
</dbReference>
<dbReference type="Pfam" id="PF00041">
    <property type="entry name" value="fn3"/>
    <property type="match status" value="1"/>
</dbReference>
<dbReference type="InterPro" id="IPR013783">
    <property type="entry name" value="Ig-like_fold"/>
</dbReference>
<evidence type="ECO:0000256" key="2">
    <source>
        <dbReference type="ARBA" id="ARBA00023319"/>
    </source>
</evidence>
<reference evidence="5 6" key="1">
    <citation type="submission" date="2021-06" db="EMBL/GenBank/DDBJ databases">
        <authorList>
            <person name="Palmer J.M."/>
        </authorList>
    </citation>
    <scope>NUCLEOTIDE SEQUENCE [LARGE SCALE GENOMIC DNA]</scope>
    <source>
        <strain evidence="6">if_2019</strain>
        <tissue evidence="5">Muscle</tissue>
    </source>
</reference>
<dbReference type="InterPro" id="IPR036116">
    <property type="entry name" value="FN3_sf"/>
</dbReference>
<dbReference type="Pfam" id="PF07679">
    <property type="entry name" value="I-set"/>
    <property type="match status" value="1"/>
</dbReference>
<dbReference type="InterPro" id="IPR036179">
    <property type="entry name" value="Ig-like_dom_sf"/>
</dbReference>
<dbReference type="SMART" id="SM00060">
    <property type="entry name" value="FN3"/>
    <property type="match status" value="1"/>
</dbReference>
<feature type="domain" description="Ig-like" evidence="3">
    <location>
        <begin position="29"/>
        <end position="102"/>
    </location>
</feature>
<dbReference type="PROSITE" id="PS50853">
    <property type="entry name" value="FN3"/>
    <property type="match status" value="1"/>
</dbReference>
<evidence type="ECO:0000259" key="3">
    <source>
        <dbReference type="PROSITE" id="PS50835"/>
    </source>
</evidence>
<evidence type="ECO:0000259" key="4">
    <source>
        <dbReference type="PROSITE" id="PS50853"/>
    </source>
</evidence>
<comment type="caution">
    <text evidence="5">The sequence shown here is derived from an EMBL/GenBank/DDBJ whole genome shotgun (WGS) entry which is preliminary data.</text>
</comment>
<dbReference type="Gene3D" id="2.60.40.10">
    <property type="entry name" value="Immunoglobulins"/>
    <property type="match status" value="2"/>
</dbReference>
<sequence>DLPIPQACQGAVAGSEHWQTFGLQQQQDAQFDISFPPTWVREGSSLSLQCTFTSALLPFQQDVSWFRDGVRLQQSSNVDIKMFDNKATITIMTANKENEGVYCARLRTKDGFKEHMTFVYLKDGPAAVLEGPASPLAVEVSDVNKDYVFLTWQPPSADGASSVEGYYVERCDLSQGEWVCCNVHIQKMCYFPVYGLKEGVLYQFRVRAVNKAGAGHPSKATEPVLTADPLEHTRTMVVKVDKGRTITITKDELEGQVKAPFPPTDVRACELSDTYVVLSWTEPEPRGREPLTFYVERVGPYAYTYLP</sequence>
<dbReference type="CDD" id="cd00063">
    <property type="entry name" value="FN3"/>
    <property type="match status" value="2"/>
</dbReference>